<dbReference type="OMA" id="CEDYEME"/>
<accession>B4NMJ6</accession>
<proteinExistence type="predicted"/>
<dbReference type="InParanoid" id="B4NMJ6"/>
<organism evidence="2 3">
    <name type="scientific">Drosophila willistoni</name>
    <name type="common">Fruit fly</name>
    <dbReference type="NCBI Taxonomy" id="7260"/>
    <lineage>
        <taxon>Eukaryota</taxon>
        <taxon>Metazoa</taxon>
        <taxon>Ecdysozoa</taxon>
        <taxon>Arthropoda</taxon>
        <taxon>Hexapoda</taxon>
        <taxon>Insecta</taxon>
        <taxon>Pterygota</taxon>
        <taxon>Neoptera</taxon>
        <taxon>Endopterygota</taxon>
        <taxon>Diptera</taxon>
        <taxon>Brachycera</taxon>
        <taxon>Muscomorpha</taxon>
        <taxon>Ephydroidea</taxon>
        <taxon>Drosophilidae</taxon>
        <taxon>Drosophila</taxon>
        <taxon>Sophophora</taxon>
    </lineage>
</organism>
<dbReference type="AlphaFoldDB" id="B4NMJ6"/>
<gene>
    <name evidence="2" type="primary">Dwil\GK19221</name>
    <name evidence="2" type="ORF">Dwil_GK19221</name>
</gene>
<evidence type="ECO:0000313" key="3">
    <source>
        <dbReference type="Proteomes" id="UP000007798"/>
    </source>
</evidence>
<dbReference type="PhylomeDB" id="B4NMJ6"/>
<reference evidence="2 3" key="1">
    <citation type="journal article" date="2007" name="Nature">
        <title>Evolution of genes and genomes on the Drosophila phylogeny.</title>
        <authorList>
            <consortium name="Drosophila 12 Genomes Consortium"/>
            <person name="Clark A.G."/>
            <person name="Eisen M.B."/>
            <person name="Smith D.R."/>
            <person name="Bergman C.M."/>
            <person name="Oliver B."/>
            <person name="Markow T.A."/>
            <person name="Kaufman T.C."/>
            <person name="Kellis M."/>
            <person name="Gelbart W."/>
            <person name="Iyer V.N."/>
            <person name="Pollard D.A."/>
            <person name="Sackton T.B."/>
            <person name="Larracuente A.M."/>
            <person name="Singh N.D."/>
            <person name="Abad J.P."/>
            <person name="Abt D.N."/>
            <person name="Adryan B."/>
            <person name="Aguade M."/>
            <person name="Akashi H."/>
            <person name="Anderson W.W."/>
            <person name="Aquadro C.F."/>
            <person name="Ardell D.H."/>
            <person name="Arguello R."/>
            <person name="Artieri C.G."/>
            <person name="Barbash D.A."/>
            <person name="Barker D."/>
            <person name="Barsanti P."/>
            <person name="Batterham P."/>
            <person name="Batzoglou S."/>
            <person name="Begun D."/>
            <person name="Bhutkar A."/>
            <person name="Blanco E."/>
            <person name="Bosak S.A."/>
            <person name="Bradley R.K."/>
            <person name="Brand A.D."/>
            <person name="Brent M.R."/>
            <person name="Brooks A.N."/>
            <person name="Brown R.H."/>
            <person name="Butlin R.K."/>
            <person name="Caggese C."/>
            <person name="Calvi B.R."/>
            <person name="Bernardo de Carvalho A."/>
            <person name="Caspi A."/>
            <person name="Castrezana S."/>
            <person name="Celniker S.E."/>
            <person name="Chang J.L."/>
            <person name="Chapple C."/>
            <person name="Chatterji S."/>
            <person name="Chinwalla A."/>
            <person name="Civetta A."/>
            <person name="Clifton S.W."/>
            <person name="Comeron J.M."/>
            <person name="Costello J.C."/>
            <person name="Coyne J.A."/>
            <person name="Daub J."/>
            <person name="David R.G."/>
            <person name="Delcher A.L."/>
            <person name="Delehaunty K."/>
            <person name="Do C.B."/>
            <person name="Ebling H."/>
            <person name="Edwards K."/>
            <person name="Eickbush T."/>
            <person name="Evans J.D."/>
            <person name="Filipski A."/>
            <person name="Findeiss S."/>
            <person name="Freyhult E."/>
            <person name="Fulton L."/>
            <person name="Fulton R."/>
            <person name="Garcia A.C."/>
            <person name="Gardiner A."/>
            <person name="Garfield D.A."/>
            <person name="Garvin B.E."/>
            <person name="Gibson G."/>
            <person name="Gilbert D."/>
            <person name="Gnerre S."/>
            <person name="Godfrey J."/>
            <person name="Good R."/>
            <person name="Gotea V."/>
            <person name="Gravely B."/>
            <person name="Greenberg A.J."/>
            <person name="Griffiths-Jones S."/>
            <person name="Gross S."/>
            <person name="Guigo R."/>
            <person name="Gustafson E.A."/>
            <person name="Haerty W."/>
            <person name="Hahn M.W."/>
            <person name="Halligan D.L."/>
            <person name="Halpern A.L."/>
            <person name="Halter G.M."/>
            <person name="Han M.V."/>
            <person name="Heger A."/>
            <person name="Hillier L."/>
            <person name="Hinrichs A.S."/>
            <person name="Holmes I."/>
            <person name="Hoskins R.A."/>
            <person name="Hubisz M.J."/>
            <person name="Hultmark D."/>
            <person name="Huntley M.A."/>
            <person name="Jaffe D.B."/>
            <person name="Jagadeeshan S."/>
            <person name="Jeck W.R."/>
            <person name="Johnson J."/>
            <person name="Jones C.D."/>
            <person name="Jordan W.C."/>
            <person name="Karpen G.H."/>
            <person name="Kataoka E."/>
            <person name="Keightley P.D."/>
            <person name="Kheradpour P."/>
            <person name="Kirkness E.F."/>
            <person name="Koerich L.B."/>
            <person name="Kristiansen K."/>
            <person name="Kudrna D."/>
            <person name="Kulathinal R.J."/>
            <person name="Kumar S."/>
            <person name="Kwok R."/>
            <person name="Lander E."/>
            <person name="Langley C.H."/>
            <person name="Lapoint R."/>
            <person name="Lazzaro B.P."/>
            <person name="Lee S.J."/>
            <person name="Levesque L."/>
            <person name="Li R."/>
            <person name="Lin C.F."/>
            <person name="Lin M.F."/>
            <person name="Lindblad-Toh K."/>
            <person name="Llopart A."/>
            <person name="Long M."/>
            <person name="Low L."/>
            <person name="Lozovsky E."/>
            <person name="Lu J."/>
            <person name="Luo M."/>
            <person name="Machado C.A."/>
            <person name="Makalowski W."/>
            <person name="Marzo M."/>
            <person name="Matsuda M."/>
            <person name="Matzkin L."/>
            <person name="McAllister B."/>
            <person name="McBride C.S."/>
            <person name="McKernan B."/>
            <person name="McKernan K."/>
            <person name="Mendez-Lago M."/>
            <person name="Minx P."/>
            <person name="Mollenhauer M.U."/>
            <person name="Montooth K."/>
            <person name="Mount S.M."/>
            <person name="Mu X."/>
            <person name="Myers E."/>
            <person name="Negre B."/>
            <person name="Newfeld S."/>
            <person name="Nielsen R."/>
            <person name="Noor M.A."/>
            <person name="O'Grady P."/>
            <person name="Pachter L."/>
            <person name="Papaceit M."/>
            <person name="Parisi M.J."/>
            <person name="Parisi M."/>
            <person name="Parts L."/>
            <person name="Pedersen J.S."/>
            <person name="Pesole G."/>
            <person name="Phillippy A.M."/>
            <person name="Ponting C.P."/>
            <person name="Pop M."/>
            <person name="Porcelli D."/>
            <person name="Powell J.R."/>
            <person name="Prohaska S."/>
            <person name="Pruitt K."/>
            <person name="Puig M."/>
            <person name="Quesneville H."/>
            <person name="Ram K.R."/>
            <person name="Rand D."/>
            <person name="Rasmussen M.D."/>
            <person name="Reed L.K."/>
            <person name="Reenan R."/>
            <person name="Reily A."/>
            <person name="Remington K.A."/>
            <person name="Rieger T.T."/>
            <person name="Ritchie M.G."/>
            <person name="Robin C."/>
            <person name="Rogers Y.H."/>
            <person name="Rohde C."/>
            <person name="Rozas J."/>
            <person name="Rubenfield M.J."/>
            <person name="Ruiz A."/>
            <person name="Russo S."/>
            <person name="Salzberg S.L."/>
            <person name="Sanchez-Gracia A."/>
            <person name="Saranga D.J."/>
            <person name="Sato H."/>
            <person name="Schaeffer S.W."/>
            <person name="Schatz M.C."/>
            <person name="Schlenke T."/>
            <person name="Schwartz R."/>
            <person name="Segarra C."/>
            <person name="Singh R.S."/>
            <person name="Sirot L."/>
            <person name="Sirota M."/>
            <person name="Sisneros N.B."/>
            <person name="Smith C.D."/>
            <person name="Smith T.F."/>
            <person name="Spieth J."/>
            <person name="Stage D.E."/>
            <person name="Stark A."/>
            <person name="Stephan W."/>
            <person name="Strausberg R.L."/>
            <person name="Strempel S."/>
            <person name="Sturgill D."/>
            <person name="Sutton G."/>
            <person name="Sutton G.G."/>
            <person name="Tao W."/>
            <person name="Teichmann S."/>
            <person name="Tobari Y.N."/>
            <person name="Tomimura Y."/>
            <person name="Tsolas J.M."/>
            <person name="Valente V.L."/>
            <person name="Venter E."/>
            <person name="Venter J.C."/>
            <person name="Vicario S."/>
            <person name="Vieira F.G."/>
            <person name="Vilella A.J."/>
            <person name="Villasante A."/>
            <person name="Walenz B."/>
            <person name="Wang J."/>
            <person name="Wasserman M."/>
            <person name="Watts T."/>
            <person name="Wilson D."/>
            <person name="Wilson R.K."/>
            <person name="Wing R.A."/>
            <person name="Wolfner M.F."/>
            <person name="Wong A."/>
            <person name="Wong G.K."/>
            <person name="Wu C.I."/>
            <person name="Wu G."/>
            <person name="Yamamoto D."/>
            <person name="Yang H.P."/>
            <person name="Yang S.P."/>
            <person name="Yorke J.A."/>
            <person name="Yoshida K."/>
            <person name="Zdobnov E."/>
            <person name="Zhang P."/>
            <person name="Zhang Y."/>
            <person name="Zimin A.V."/>
            <person name="Baldwin J."/>
            <person name="Abdouelleil A."/>
            <person name="Abdulkadir J."/>
            <person name="Abebe A."/>
            <person name="Abera B."/>
            <person name="Abreu J."/>
            <person name="Acer S.C."/>
            <person name="Aftuck L."/>
            <person name="Alexander A."/>
            <person name="An P."/>
            <person name="Anderson E."/>
            <person name="Anderson S."/>
            <person name="Arachi H."/>
            <person name="Azer M."/>
            <person name="Bachantsang P."/>
            <person name="Barry A."/>
            <person name="Bayul T."/>
            <person name="Berlin A."/>
            <person name="Bessette D."/>
            <person name="Bloom T."/>
            <person name="Blye J."/>
            <person name="Boguslavskiy L."/>
            <person name="Bonnet C."/>
            <person name="Boukhgalter B."/>
            <person name="Bourzgui I."/>
            <person name="Brown A."/>
            <person name="Cahill P."/>
            <person name="Channer S."/>
            <person name="Cheshatsang Y."/>
            <person name="Chuda L."/>
            <person name="Citroen M."/>
            <person name="Collymore A."/>
            <person name="Cooke P."/>
            <person name="Costello M."/>
            <person name="D'Aco K."/>
            <person name="Daza R."/>
            <person name="De Haan G."/>
            <person name="DeGray S."/>
            <person name="DeMaso C."/>
            <person name="Dhargay N."/>
            <person name="Dooley K."/>
            <person name="Dooley E."/>
            <person name="Doricent M."/>
            <person name="Dorje P."/>
            <person name="Dorjee K."/>
            <person name="Dupes A."/>
            <person name="Elong R."/>
            <person name="Falk J."/>
            <person name="Farina A."/>
            <person name="Faro S."/>
            <person name="Ferguson D."/>
            <person name="Fisher S."/>
            <person name="Foley C.D."/>
            <person name="Franke A."/>
            <person name="Friedrich D."/>
            <person name="Gadbois L."/>
            <person name="Gearin G."/>
            <person name="Gearin C.R."/>
            <person name="Giannoukos G."/>
            <person name="Goode T."/>
            <person name="Graham J."/>
            <person name="Grandbois E."/>
            <person name="Grewal S."/>
            <person name="Gyaltsen K."/>
            <person name="Hafez N."/>
            <person name="Hagos B."/>
            <person name="Hall J."/>
            <person name="Henson C."/>
            <person name="Hollinger A."/>
            <person name="Honan T."/>
            <person name="Huard M.D."/>
            <person name="Hughes L."/>
            <person name="Hurhula B."/>
            <person name="Husby M.E."/>
            <person name="Kamat A."/>
            <person name="Kanga B."/>
            <person name="Kashin S."/>
            <person name="Khazanovich D."/>
            <person name="Kisner P."/>
            <person name="Lance K."/>
            <person name="Lara M."/>
            <person name="Lee W."/>
            <person name="Lennon N."/>
            <person name="Letendre F."/>
            <person name="LeVine R."/>
            <person name="Lipovsky A."/>
            <person name="Liu X."/>
            <person name="Liu J."/>
            <person name="Liu S."/>
            <person name="Lokyitsang T."/>
            <person name="Lokyitsang Y."/>
            <person name="Lubonja R."/>
            <person name="Lui A."/>
            <person name="MacDonald P."/>
            <person name="Magnisalis V."/>
            <person name="Maru K."/>
            <person name="Matthews C."/>
            <person name="McCusker W."/>
            <person name="McDonough S."/>
            <person name="Mehta T."/>
            <person name="Meldrim J."/>
            <person name="Meneus L."/>
            <person name="Mihai O."/>
            <person name="Mihalev A."/>
            <person name="Mihova T."/>
            <person name="Mittelman R."/>
            <person name="Mlenga V."/>
            <person name="Montmayeur A."/>
            <person name="Mulrain L."/>
            <person name="Navidi A."/>
            <person name="Naylor J."/>
            <person name="Negash T."/>
            <person name="Nguyen T."/>
            <person name="Nguyen N."/>
            <person name="Nicol R."/>
            <person name="Norbu C."/>
            <person name="Norbu N."/>
            <person name="Novod N."/>
            <person name="O'Neill B."/>
            <person name="Osman S."/>
            <person name="Markiewicz E."/>
            <person name="Oyono O.L."/>
            <person name="Patti C."/>
            <person name="Phunkhang P."/>
            <person name="Pierre F."/>
            <person name="Priest M."/>
            <person name="Raghuraman S."/>
            <person name="Rege F."/>
            <person name="Reyes R."/>
            <person name="Rise C."/>
            <person name="Rogov P."/>
            <person name="Ross K."/>
            <person name="Ryan E."/>
            <person name="Settipalli S."/>
            <person name="Shea T."/>
            <person name="Sherpa N."/>
            <person name="Shi L."/>
            <person name="Shih D."/>
            <person name="Sparrow T."/>
            <person name="Spaulding J."/>
            <person name="Stalker J."/>
            <person name="Stange-Thomann N."/>
            <person name="Stavropoulos S."/>
            <person name="Stone C."/>
            <person name="Strader C."/>
            <person name="Tesfaye S."/>
            <person name="Thomson T."/>
            <person name="Thoulutsang Y."/>
            <person name="Thoulutsang D."/>
            <person name="Topham K."/>
            <person name="Topping I."/>
            <person name="Tsamla T."/>
            <person name="Vassiliev H."/>
            <person name="Vo A."/>
            <person name="Wangchuk T."/>
            <person name="Wangdi T."/>
            <person name="Weiand M."/>
            <person name="Wilkinson J."/>
            <person name="Wilson A."/>
            <person name="Yadav S."/>
            <person name="Young G."/>
            <person name="Yu Q."/>
            <person name="Zembek L."/>
            <person name="Zhong D."/>
            <person name="Zimmer A."/>
            <person name="Zwirko Z."/>
            <person name="Jaffe D.B."/>
            <person name="Alvarez P."/>
            <person name="Brockman W."/>
            <person name="Butler J."/>
            <person name="Chin C."/>
            <person name="Gnerre S."/>
            <person name="Grabherr M."/>
            <person name="Kleber M."/>
            <person name="Mauceli E."/>
            <person name="MacCallum I."/>
        </authorList>
    </citation>
    <scope>NUCLEOTIDE SEQUENCE [LARGE SCALE GENOMIC DNA]</scope>
    <source>
        <strain evidence="3">Tucson 14030-0811.24</strain>
    </source>
</reference>
<dbReference type="HOGENOM" id="CLU_720176_0_0_1"/>
<feature type="compositionally biased region" description="Polar residues" evidence="1">
    <location>
        <begin position="98"/>
        <end position="110"/>
    </location>
</feature>
<name>B4NMJ6_DROWI</name>
<keyword evidence="3" id="KW-1185">Reference proteome</keyword>
<dbReference type="KEGG" id="dwi:6652415"/>
<protein>
    <submittedName>
        <fullName evidence="2">Uncharacterized protein</fullName>
    </submittedName>
</protein>
<evidence type="ECO:0000313" key="2">
    <source>
        <dbReference type="EMBL" id="EDW85585.1"/>
    </source>
</evidence>
<sequence>MTHVSSKSPQDVLSFNIQMISGKNVVLVSCEDYEMELFMPQIVRGRISFQNIIPNRQCCVESKKPRPFPFKGAFIESGGKTAGSPGIQQLTCTPIAQSTPSGFSMQSQTKGGKENISPPPAEIMTPDLLRCKPAESDFSIPEDLNIFQHNPEEIFSSCDVELPHKFSYRQKDLDPGSIMSTPARSSYSVAIEPRISSVLRHVRTYSRRKSNTMSKSTIICSPLQKKKIISSKVSTTNGPQAPMKLEIRHRKLIVDNPKSLDTLSINKLSSFITKKRIMHNQVTAKTRKQFEALKTTAFDLITMPSHKHVSRALNDQFQLACVDKIATTLRNYAQLASTKPLDIDREVKTMISKHKRLKKTYSKPTRVYIE</sequence>
<dbReference type="Proteomes" id="UP000007798">
    <property type="component" value="Unassembled WGS sequence"/>
</dbReference>
<dbReference type="OrthoDB" id="8058746at2759"/>
<feature type="region of interest" description="Disordered" evidence="1">
    <location>
        <begin position="98"/>
        <end position="119"/>
    </location>
</feature>
<dbReference type="eggNOG" id="ENOG502TCK5">
    <property type="taxonomic scope" value="Eukaryota"/>
</dbReference>
<dbReference type="EMBL" id="CH964282">
    <property type="protein sequence ID" value="EDW85585.1"/>
    <property type="molecule type" value="Genomic_DNA"/>
</dbReference>
<evidence type="ECO:0000256" key="1">
    <source>
        <dbReference type="SAM" id="MobiDB-lite"/>
    </source>
</evidence>
<dbReference type="FunCoup" id="B4NMJ6">
    <property type="interactions" value="114"/>
</dbReference>